<evidence type="ECO:0000256" key="4">
    <source>
        <dbReference type="ARBA" id="ARBA00022737"/>
    </source>
</evidence>
<name>A0ABU4S263_9GAMM</name>
<keyword evidence="10" id="KW-1185">Reference proteome</keyword>
<evidence type="ECO:0000256" key="6">
    <source>
        <dbReference type="ARBA" id="ARBA00023136"/>
    </source>
</evidence>
<feature type="domain" description="RCK C-terminal" evidence="8">
    <location>
        <begin position="205"/>
        <end position="289"/>
    </location>
</feature>
<dbReference type="PANTHER" id="PTHR43652:SF2">
    <property type="entry name" value="BASIC AMINO ACID ANTIPORTER YFCC-RELATED"/>
    <property type="match status" value="1"/>
</dbReference>
<accession>A0ABU4S263</accession>
<protein>
    <submittedName>
        <fullName evidence="9">SLC13 family permease</fullName>
    </submittedName>
</protein>
<dbReference type="SUPFAM" id="SSF103473">
    <property type="entry name" value="MFS general substrate transporter"/>
    <property type="match status" value="1"/>
</dbReference>
<dbReference type="PROSITE" id="PS51202">
    <property type="entry name" value="RCK_C"/>
    <property type="match status" value="2"/>
</dbReference>
<keyword evidence="3 7" id="KW-0812">Transmembrane</keyword>
<evidence type="ECO:0000256" key="7">
    <source>
        <dbReference type="SAM" id="Phobius"/>
    </source>
</evidence>
<feature type="transmembrane region" description="Helical" evidence="7">
    <location>
        <begin position="58"/>
        <end position="80"/>
    </location>
</feature>
<evidence type="ECO:0000256" key="5">
    <source>
        <dbReference type="ARBA" id="ARBA00022989"/>
    </source>
</evidence>
<proteinExistence type="predicted"/>
<organism evidence="9 10">
    <name type="scientific">Gilvimarinus gilvus</name>
    <dbReference type="NCBI Taxonomy" id="3058038"/>
    <lineage>
        <taxon>Bacteria</taxon>
        <taxon>Pseudomonadati</taxon>
        <taxon>Pseudomonadota</taxon>
        <taxon>Gammaproteobacteria</taxon>
        <taxon>Cellvibrionales</taxon>
        <taxon>Cellvibrionaceae</taxon>
        <taxon>Gilvimarinus</taxon>
    </lineage>
</organism>
<dbReference type="InterPro" id="IPR036721">
    <property type="entry name" value="RCK_C_sf"/>
</dbReference>
<dbReference type="PROSITE" id="PS01271">
    <property type="entry name" value="NA_SULFATE"/>
    <property type="match status" value="1"/>
</dbReference>
<evidence type="ECO:0000256" key="3">
    <source>
        <dbReference type="ARBA" id="ARBA00022692"/>
    </source>
</evidence>
<evidence type="ECO:0000259" key="8">
    <source>
        <dbReference type="PROSITE" id="PS51202"/>
    </source>
</evidence>
<gene>
    <name evidence="9" type="ORF">SCD92_17995</name>
</gene>
<dbReference type="PANTHER" id="PTHR43652">
    <property type="entry name" value="BASIC AMINO ACID ANTIPORTER YFCC-RELATED"/>
    <property type="match status" value="1"/>
</dbReference>
<evidence type="ECO:0000256" key="1">
    <source>
        <dbReference type="ARBA" id="ARBA00004141"/>
    </source>
</evidence>
<feature type="transmembrane region" description="Helical" evidence="7">
    <location>
        <begin position="6"/>
        <end position="26"/>
    </location>
</feature>
<dbReference type="Pfam" id="PF02080">
    <property type="entry name" value="TrkA_C"/>
    <property type="match status" value="2"/>
</dbReference>
<dbReference type="RefSeq" id="WP_302721728.1">
    <property type="nucleotide sequence ID" value="NZ_JAULRU010000371.1"/>
</dbReference>
<feature type="transmembrane region" description="Helical" evidence="7">
    <location>
        <begin position="526"/>
        <end position="545"/>
    </location>
</feature>
<reference evidence="9 10" key="1">
    <citation type="submission" date="2023-11" db="EMBL/GenBank/DDBJ databases">
        <title>Gilvimarinus fulvus sp. nov., isolated from the surface of Kelp.</title>
        <authorList>
            <person name="Sun Y.Y."/>
            <person name="Gong Y."/>
            <person name="Du Z.J."/>
        </authorList>
    </citation>
    <scope>NUCLEOTIDE SEQUENCE [LARGE SCALE GENOMIC DNA]</scope>
    <source>
        <strain evidence="9 10">SDUM040013</strain>
    </source>
</reference>
<dbReference type="Gene3D" id="3.30.70.1450">
    <property type="entry name" value="Regulator of K+ conductance, C-terminal domain"/>
    <property type="match status" value="2"/>
</dbReference>
<feature type="transmembrane region" description="Helical" evidence="7">
    <location>
        <begin position="101"/>
        <end position="121"/>
    </location>
</feature>
<feature type="domain" description="RCK C-terminal" evidence="8">
    <location>
        <begin position="296"/>
        <end position="380"/>
    </location>
</feature>
<keyword evidence="4" id="KW-0677">Repeat</keyword>
<feature type="transmembrane region" description="Helical" evidence="7">
    <location>
        <begin position="397"/>
        <end position="430"/>
    </location>
</feature>
<evidence type="ECO:0000313" key="10">
    <source>
        <dbReference type="Proteomes" id="UP001273505"/>
    </source>
</evidence>
<dbReference type="Proteomes" id="UP001273505">
    <property type="component" value="Unassembled WGS sequence"/>
</dbReference>
<dbReference type="InterPro" id="IPR004680">
    <property type="entry name" value="Cit_transptr-like_dom"/>
</dbReference>
<dbReference type="InterPro" id="IPR006037">
    <property type="entry name" value="RCK_C"/>
</dbReference>
<evidence type="ECO:0000256" key="2">
    <source>
        <dbReference type="ARBA" id="ARBA00022448"/>
    </source>
</evidence>
<comment type="subcellular location">
    <subcellularLocation>
        <location evidence="1">Membrane</location>
        <topology evidence="1">Multi-pass membrane protein</topology>
    </subcellularLocation>
</comment>
<sequence>MEWQGILSLGLAVGALLVLIFTRVAAHLVMMGVLVILSVSGVLEASEAFAGFSNHGVLTVAAMFVVAAGIHGSGGVDLLVNHVLGNPRSTRRAQMRIGMPVALLSAFLNNTPVVATMIPAVRSWAKRIDIAPSKLMIPLSYSAILGGTLTMIGTSTNLVVNGQYQELTGGDSFSLFSITAVGLPVVIVGMVFMYFVFPKSLPDRREKGIFGNLREFTLEVAIASDGPLVGRTVEEAGLRNLKRIYLAEIERQGTIIPAVSSEEPLQAGDRLVFAGDTEAISDLLRIKGIVPSTDGEPTLASERRERRLVEAVISPHSHCINQTVRDSHFRERYGAAVLAVARNGERVPGNLGTTTLKPGDSLLLEARPAFVSRQKYNKDFLLVSDLGTEPPRHQRAFLSWAILVGIVLAAAFGVLSMLNAALLGAAAMMVTGCCSAQQAQKSLDPTVLLTIASSFALGNAMYKTGVAQWLADGLLTMGLGHPLLILFSTYVVVWLLTESITNNAAAILMVPVVLEMTEKASLNPEPFMLVVMMAASASFSTPLGYQTNLMVYGPGGYKFTDFLKAGVPMSILVGTTTVAVLSLGWPLTLA</sequence>
<keyword evidence="5 7" id="KW-1133">Transmembrane helix</keyword>
<keyword evidence="2" id="KW-0813">Transport</keyword>
<dbReference type="EMBL" id="JAXAFO010000046">
    <property type="protein sequence ID" value="MDX6851275.1"/>
    <property type="molecule type" value="Genomic_DNA"/>
</dbReference>
<feature type="transmembrane region" description="Helical" evidence="7">
    <location>
        <begin position="141"/>
        <end position="160"/>
    </location>
</feature>
<feature type="transmembrane region" description="Helical" evidence="7">
    <location>
        <begin position="565"/>
        <end position="587"/>
    </location>
</feature>
<dbReference type="InterPro" id="IPR031312">
    <property type="entry name" value="Na/sul_symport_CS"/>
</dbReference>
<keyword evidence="6 7" id="KW-0472">Membrane</keyword>
<dbReference type="InterPro" id="IPR051679">
    <property type="entry name" value="DASS-Related_Transporters"/>
</dbReference>
<dbReference type="Pfam" id="PF03600">
    <property type="entry name" value="CitMHS"/>
    <property type="match status" value="1"/>
</dbReference>
<dbReference type="InterPro" id="IPR036259">
    <property type="entry name" value="MFS_trans_sf"/>
</dbReference>
<comment type="caution">
    <text evidence="9">The sequence shown here is derived from an EMBL/GenBank/DDBJ whole genome shotgun (WGS) entry which is preliminary data.</text>
</comment>
<feature type="transmembrane region" description="Helical" evidence="7">
    <location>
        <begin position="482"/>
        <end position="514"/>
    </location>
</feature>
<evidence type="ECO:0000313" key="9">
    <source>
        <dbReference type="EMBL" id="MDX6851275.1"/>
    </source>
</evidence>
<dbReference type="SUPFAM" id="SSF116726">
    <property type="entry name" value="TrkA C-terminal domain-like"/>
    <property type="match status" value="2"/>
</dbReference>
<feature type="transmembrane region" description="Helical" evidence="7">
    <location>
        <begin position="172"/>
        <end position="197"/>
    </location>
</feature>